<dbReference type="InterPro" id="IPR012677">
    <property type="entry name" value="Nucleotide-bd_a/b_plait_sf"/>
</dbReference>
<evidence type="ECO:0000256" key="11">
    <source>
        <dbReference type="ARBA" id="ARBA00037449"/>
    </source>
</evidence>
<evidence type="ECO:0000256" key="14">
    <source>
        <dbReference type="SAM" id="MobiDB-lite"/>
    </source>
</evidence>
<dbReference type="InterPro" id="IPR035979">
    <property type="entry name" value="RBD_domain_sf"/>
</dbReference>
<dbReference type="SMART" id="SM00490">
    <property type="entry name" value="HELICc"/>
    <property type="match status" value="1"/>
</dbReference>
<evidence type="ECO:0000256" key="2">
    <source>
        <dbReference type="ARBA" id="ARBA00009334"/>
    </source>
</evidence>
<feature type="compositionally biased region" description="Basic residues" evidence="14">
    <location>
        <begin position="666"/>
        <end position="676"/>
    </location>
</feature>
<dbReference type="EMBL" id="OQ397594">
    <property type="protein sequence ID" value="WMV69926.1"/>
    <property type="molecule type" value="mRNA"/>
</dbReference>
<feature type="compositionally biased region" description="Basic and acidic residues" evidence="14">
    <location>
        <begin position="24"/>
        <end position="45"/>
    </location>
</feature>
<evidence type="ECO:0000256" key="9">
    <source>
        <dbReference type="ARBA" id="ARBA00022840"/>
    </source>
</evidence>
<dbReference type="InterPro" id="IPR027417">
    <property type="entry name" value="P-loop_NTPase"/>
</dbReference>
<accession>A0AA51UB15</accession>
<dbReference type="PROSITE" id="PS51194">
    <property type="entry name" value="HELICASE_CTER"/>
    <property type="match status" value="1"/>
</dbReference>
<feature type="domain" description="Helicase C-terminal" evidence="17">
    <location>
        <begin position="464"/>
        <end position="617"/>
    </location>
</feature>
<dbReference type="CDD" id="cd18787">
    <property type="entry name" value="SF2_C_DEAD"/>
    <property type="match status" value="1"/>
</dbReference>
<dbReference type="SUPFAM" id="SSF54928">
    <property type="entry name" value="RNA-binding domain, RBD"/>
    <property type="match status" value="1"/>
</dbReference>
<keyword evidence="10" id="KW-0539">Nucleus</keyword>
<keyword evidence="8 13" id="KW-0347">Helicase</keyword>
<dbReference type="InterPro" id="IPR011545">
    <property type="entry name" value="DEAD/DEAH_box_helicase_dom"/>
</dbReference>
<dbReference type="SUPFAM" id="SSF52540">
    <property type="entry name" value="P-loop containing nucleoside triphosphate hydrolases"/>
    <property type="match status" value="1"/>
</dbReference>
<dbReference type="PROSITE" id="PS00039">
    <property type="entry name" value="DEAD_ATP_HELICASE"/>
    <property type="match status" value="1"/>
</dbReference>
<dbReference type="Gene3D" id="3.30.70.330">
    <property type="match status" value="1"/>
</dbReference>
<comment type="function">
    <text evidence="11">ATP-dependent RNA helicase required for 60S ribosomal subunit synthesis. Involved in efficient pre-rRNA processing, predominantly at site A3, which is necessary for the normal formation of 25S and 5.8S rRNAs.</text>
</comment>
<dbReference type="Pfam" id="PF00271">
    <property type="entry name" value="Helicase_C"/>
    <property type="match status" value="1"/>
</dbReference>
<dbReference type="InterPro" id="IPR001650">
    <property type="entry name" value="Helicase_C-like"/>
</dbReference>
<dbReference type="EC" id="3.6.4.13" evidence="3"/>
<keyword evidence="4" id="KW-0690">Ribosome biogenesis</keyword>
<evidence type="ECO:0000256" key="5">
    <source>
        <dbReference type="ARBA" id="ARBA00022552"/>
    </source>
</evidence>
<evidence type="ECO:0000259" key="15">
    <source>
        <dbReference type="PROSITE" id="PS50102"/>
    </source>
</evidence>
<dbReference type="InterPro" id="IPR044742">
    <property type="entry name" value="DEAD/DEAH_RhlB"/>
</dbReference>
<feature type="domain" description="Helicase ATP-binding" evidence="16">
    <location>
        <begin position="260"/>
        <end position="439"/>
    </location>
</feature>
<dbReference type="InterPro" id="IPR000629">
    <property type="entry name" value="RNA-helicase_DEAD-box_CS"/>
</dbReference>
<evidence type="ECO:0000256" key="12">
    <source>
        <dbReference type="PROSITE-ProRule" id="PRU00176"/>
    </source>
</evidence>
<dbReference type="GO" id="GO:0003723">
    <property type="term" value="F:RNA binding"/>
    <property type="evidence" value="ECO:0007669"/>
    <property type="project" value="UniProtKB-UniRule"/>
</dbReference>
<feature type="compositionally biased region" description="Basic residues" evidence="14">
    <location>
        <begin position="12"/>
        <end position="23"/>
    </location>
</feature>
<dbReference type="GO" id="GO:0016787">
    <property type="term" value="F:hydrolase activity"/>
    <property type="evidence" value="ECO:0007669"/>
    <property type="project" value="UniProtKB-KW"/>
</dbReference>
<evidence type="ECO:0000256" key="10">
    <source>
        <dbReference type="ARBA" id="ARBA00023242"/>
    </source>
</evidence>
<evidence type="ECO:0000256" key="13">
    <source>
        <dbReference type="RuleBase" id="RU000492"/>
    </source>
</evidence>
<dbReference type="Gene3D" id="3.40.50.300">
    <property type="entry name" value="P-loop containing nucleotide triphosphate hydrolases"/>
    <property type="match status" value="2"/>
</dbReference>
<dbReference type="GO" id="GO:0005524">
    <property type="term" value="F:ATP binding"/>
    <property type="evidence" value="ECO:0007669"/>
    <property type="project" value="UniProtKB-KW"/>
</dbReference>
<feature type="region of interest" description="Disordered" evidence="14">
    <location>
        <begin position="627"/>
        <end position="676"/>
    </location>
</feature>
<feature type="region of interest" description="Disordered" evidence="14">
    <location>
        <begin position="1"/>
        <end position="60"/>
    </location>
</feature>
<keyword evidence="5" id="KW-0698">rRNA processing</keyword>
<keyword evidence="7 13" id="KW-0378">Hydrolase</keyword>
<dbReference type="Pfam" id="PF00270">
    <property type="entry name" value="DEAD"/>
    <property type="match status" value="1"/>
</dbReference>
<dbReference type="PROSITE" id="PS51192">
    <property type="entry name" value="HELICASE_ATP_BIND_1"/>
    <property type="match status" value="1"/>
</dbReference>
<comment type="similarity">
    <text evidence="2">Belongs to the DEAD box helicase family. DDX5/DBP2 subfamily.</text>
</comment>
<name>A0AA51UB15_EUGGR</name>
<dbReference type="InterPro" id="IPR014001">
    <property type="entry name" value="Helicase_ATP-bd"/>
</dbReference>
<dbReference type="InterPro" id="IPR000504">
    <property type="entry name" value="RRM_dom"/>
</dbReference>
<evidence type="ECO:0000256" key="7">
    <source>
        <dbReference type="ARBA" id="ARBA00022801"/>
    </source>
</evidence>
<dbReference type="PANTHER" id="PTHR47958">
    <property type="entry name" value="ATP-DEPENDENT RNA HELICASE DBP3"/>
    <property type="match status" value="1"/>
</dbReference>
<feature type="domain" description="RRM" evidence="15">
    <location>
        <begin position="67"/>
        <end position="135"/>
    </location>
</feature>
<evidence type="ECO:0000256" key="8">
    <source>
        <dbReference type="ARBA" id="ARBA00022806"/>
    </source>
</evidence>
<keyword evidence="9 13" id="KW-0067">ATP-binding</keyword>
<evidence type="ECO:0000313" key="18">
    <source>
        <dbReference type="EMBL" id="WMV69926.1"/>
    </source>
</evidence>
<dbReference type="PROSITE" id="PS50102">
    <property type="entry name" value="RRM"/>
    <property type="match status" value="1"/>
</dbReference>
<dbReference type="SMART" id="SM00487">
    <property type="entry name" value="DEXDc"/>
    <property type="match status" value="1"/>
</dbReference>
<keyword evidence="6 13" id="KW-0547">Nucleotide-binding</keyword>
<dbReference type="GO" id="GO:0003724">
    <property type="term" value="F:RNA helicase activity"/>
    <property type="evidence" value="ECO:0007669"/>
    <property type="project" value="UniProtKB-EC"/>
</dbReference>
<evidence type="ECO:0000259" key="17">
    <source>
        <dbReference type="PROSITE" id="PS51194"/>
    </source>
</evidence>
<dbReference type="AlphaFoldDB" id="A0AA51UB15"/>
<organism evidence="18">
    <name type="scientific">Euglena gracilis</name>
    <dbReference type="NCBI Taxonomy" id="3039"/>
    <lineage>
        <taxon>Eukaryota</taxon>
        <taxon>Discoba</taxon>
        <taxon>Euglenozoa</taxon>
        <taxon>Euglenida</taxon>
        <taxon>Spirocuta</taxon>
        <taxon>Euglenophyceae</taxon>
        <taxon>Euglenales</taxon>
        <taxon>Euglenaceae</taxon>
        <taxon>Euglena</taxon>
    </lineage>
</organism>
<sequence length="676" mass="74904">MAEEEAAPASAAKHKHKHKHRHKQQSDGKPEADDAPERKHEHTAEGELAGHGGAAAASSTAAPDYARRMFIGRTGDSPSAEEVRKHYAALGADAVTNIELVMKGDQYRGYLFVHFRTPELMQAALQMPAPVFNGQPGIVGNSEAPPPRLVVDQLNNLKERRRKILDIEERISNGETLPDVDWPEDHLQKFPIKKDFSAVLRPAPRTDAEVAAFRRAHHLVAPLECPPPALEFGEVNWGPRVVALLKERFERPTAIQAQAWPVVLAGHDCIVVAETGLGKTLCYALPAILHLCAQPRAPRRQGPVVLVLSPTRELTLQIAEEFRKFQSVAQLRIAPVYGGLDGGGDRVVQGTQLIAGLDVVAATPGRLVDFVEAELVSLRRVTFLVLDEADRMLSLGFHKIVLALAQQTRPDRQTVLLSATWAPDVQQLADGVQRDPMRLMLDRGDVAANPDVKQVIHFADSMSRKKQLTVELLQKERAANPGHRCLVFVTSRGRVGGMVAALSRHFPAVLGLHAHTLQSEREKVMQEFRQNPSAILVATDVAARGLDIPHLDCVINAEMPHSIEQYVHRIGRTGRSFHPGTAHSLLDMELDQRLVRPLIDVMTGAGQPIPDALRERVREYRRWRSSNPYEVQVAADPEEEEAEGTKEVAPSRKKAKRQRQDSSAQPRRKARRRPKP</sequence>
<gene>
    <name evidence="18" type="primary">DDX5-17E</name>
</gene>
<evidence type="ECO:0000256" key="3">
    <source>
        <dbReference type="ARBA" id="ARBA00012552"/>
    </source>
</evidence>
<reference evidence="18" key="1">
    <citation type="journal article" date="2023" name="Acta Biochim. Biophys. Sin.">
        <title>Transcriptomic and genomic identification of spliceosomal genes from Euglena gracilis.</title>
        <authorList>
            <person name="Gao P."/>
            <person name="Zhong Y."/>
            <person name="Sun C."/>
        </authorList>
    </citation>
    <scope>NUCLEOTIDE SEQUENCE</scope>
</reference>
<evidence type="ECO:0000256" key="4">
    <source>
        <dbReference type="ARBA" id="ARBA00022517"/>
    </source>
</evidence>
<keyword evidence="12" id="KW-0694">RNA-binding</keyword>
<evidence type="ECO:0000256" key="6">
    <source>
        <dbReference type="ARBA" id="ARBA00022741"/>
    </source>
</evidence>
<protein>
    <recommendedName>
        <fullName evidence="3">RNA helicase</fullName>
        <ecNumber evidence="3">3.6.4.13</ecNumber>
    </recommendedName>
</protein>
<dbReference type="CDD" id="cd00268">
    <property type="entry name" value="DEADc"/>
    <property type="match status" value="1"/>
</dbReference>
<proteinExistence type="evidence at transcript level"/>
<comment type="subcellular location">
    <subcellularLocation>
        <location evidence="1">Nucleus</location>
        <location evidence="1">Nucleolus</location>
    </subcellularLocation>
</comment>
<evidence type="ECO:0000256" key="1">
    <source>
        <dbReference type="ARBA" id="ARBA00004604"/>
    </source>
</evidence>
<evidence type="ECO:0000259" key="16">
    <source>
        <dbReference type="PROSITE" id="PS51192"/>
    </source>
</evidence>